<dbReference type="EMBL" id="CP005961">
    <property type="protein sequence ID" value="AHZ73330.1"/>
    <property type="molecule type" value="Genomic_DNA"/>
</dbReference>
<evidence type="ECO:0000256" key="1">
    <source>
        <dbReference type="SAM" id="MobiDB-lite"/>
    </source>
</evidence>
<keyword evidence="2" id="KW-0614">Plasmid</keyword>
<dbReference type="KEGG" id="pman:OU5_P0078"/>
<dbReference type="EMBL" id="CP005961">
    <property type="protein sequence ID" value="AHZ73360.1"/>
    <property type="molecule type" value="Genomic_DNA"/>
</dbReference>
<accession>A0A024EL77</accession>
<reference evidence="2 4" key="1">
    <citation type="journal article" date="2012" name="J. Bacteriol.">
        <title>Genome sequence of cold-adapted Pseudomonas mandelii strain JR-1.</title>
        <authorList>
            <person name="Jang S.H."/>
            <person name="Kim J."/>
            <person name="Kim J."/>
            <person name="Hong S."/>
            <person name="Lee C."/>
        </authorList>
    </citation>
    <scope>NUCLEOTIDE SEQUENCE [LARGE SCALE GENOMIC DNA]</scope>
    <source>
        <strain evidence="2 4">JR-1</strain>
        <plasmid evidence="4">Plasmid</plasmid>
        <plasmid evidence="2">unnamed</plasmid>
    </source>
</reference>
<dbReference type="HOGENOM" id="CLU_2772774_0_0_6"/>
<evidence type="ECO:0000313" key="3">
    <source>
        <dbReference type="EMBL" id="AHZ73360.1"/>
    </source>
</evidence>
<sequence length="69" mass="7557">MIRRAWSKSASEPIASATEAVGASSEPTTKSVQLTGINPRDSSGKISRRCNRPARCLRLMTLRRWPSNG</sequence>
<organism evidence="2 4">
    <name type="scientific">Pseudomonas mandelii JR-1</name>
    <dbReference type="NCBI Taxonomy" id="1147786"/>
    <lineage>
        <taxon>Bacteria</taxon>
        <taxon>Pseudomonadati</taxon>
        <taxon>Pseudomonadota</taxon>
        <taxon>Gammaproteobacteria</taxon>
        <taxon>Pseudomonadales</taxon>
        <taxon>Pseudomonadaceae</taxon>
        <taxon>Pseudomonas</taxon>
    </lineage>
</organism>
<feature type="compositionally biased region" description="Polar residues" evidence="1">
    <location>
        <begin position="25"/>
        <end position="45"/>
    </location>
</feature>
<evidence type="ECO:0000313" key="2">
    <source>
        <dbReference type="EMBL" id="AHZ73330.1"/>
    </source>
</evidence>
<geneLocation type="plasmid" evidence="2">
    <name>unnamed</name>
</geneLocation>
<geneLocation type="plasmid" evidence="4"/>
<dbReference type="AlphaFoldDB" id="A0A024EL77"/>
<evidence type="ECO:0000313" key="4">
    <source>
        <dbReference type="Proteomes" id="UP000026913"/>
    </source>
</evidence>
<protein>
    <submittedName>
        <fullName evidence="2">Uncharacterized protein</fullName>
    </submittedName>
</protein>
<feature type="region of interest" description="Disordered" evidence="1">
    <location>
        <begin position="1"/>
        <end position="48"/>
    </location>
</feature>
<gene>
    <name evidence="2" type="ORF">OU5_P0078</name>
    <name evidence="3" type="ORF">OU5_P0108</name>
</gene>
<name>A0A024EL77_9PSED</name>
<dbReference type="Proteomes" id="UP000026913">
    <property type="component" value="Plasmid unnamed"/>
</dbReference>
<proteinExistence type="predicted"/>
<dbReference type="KEGG" id="pman:OU5_P0108"/>